<evidence type="ECO:0008006" key="3">
    <source>
        <dbReference type="Google" id="ProtNLM"/>
    </source>
</evidence>
<organism evidence="1 2">
    <name type="scientific">Dokdonia donghaensis DSW-1</name>
    <dbReference type="NCBI Taxonomy" id="1300343"/>
    <lineage>
        <taxon>Bacteria</taxon>
        <taxon>Pseudomonadati</taxon>
        <taxon>Bacteroidota</taxon>
        <taxon>Flavobacteriia</taxon>
        <taxon>Flavobacteriales</taxon>
        <taxon>Flavobacteriaceae</taxon>
        <taxon>Dokdonia</taxon>
    </lineage>
</organism>
<proteinExistence type="predicted"/>
<dbReference type="PROSITE" id="PS51257">
    <property type="entry name" value="PROKAR_LIPOPROTEIN"/>
    <property type="match status" value="1"/>
</dbReference>
<evidence type="ECO:0000313" key="1">
    <source>
        <dbReference type="EMBL" id="KGO07787.1"/>
    </source>
</evidence>
<evidence type="ECO:0000313" key="2">
    <source>
        <dbReference type="Proteomes" id="UP000030140"/>
    </source>
</evidence>
<dbReference type="OrthoDB" id="1430047at2"/>
<accession>A0A0A2GX26</accession>
<dbReference type="PATRIC" id="fig|1300343.5.peg.1631"/>
<dbReference type="AlphaFoldDB" id="A0A0A2GX26"/>
<dbReference type="EMBL" id="JSAQ01000001">
    <property type="protein sequence ID" value="KGO07787.1"/>
    <property type="molecule type" value="Genomic_DNA"/>
</dbReference>
<dbReference type="RefSeq" id="WP_035328238.1">
    <property type="nucleotide sequence ID" value="NZ_CP015125.1"/>
</dbReference>
<comment type="caution">
    <text evidence="1">The sequence shown here is derived from an EMBL/GenBank/DDBJ whole genome shotgun (WGS) entry which is preliminary data.</text>
</comment>
<dbReference type="KEGG" id="ddo:I597_1625"/>
<gene>
    <name evidence="1" type="ORF">NV36_13695</name>
</gene>
<sequence>MRYITLLIALLLVFTSCEDVIDVDLNDEDPRLIVDALIRIDTTQQLTAANIKVSLSSSFFGEIQPAEVESMFIQKADESGFVPYEAVPGEPGVYRPFATTVSPVADNKIVTSWLTSDSEYLIFVTYQDQDYFARTTFAPSVPIDTVEQGDGELFDPDDKEVTIAFTDIPDDDNYYVIDLDFNEYLPTEDRFYQGQQFEFSYFYDSDDTPLNPGDTIDISILGADEQFYDYMNGLLEQSQQGENGPFQTPTATVRGNFLNITDIDNIDQFDNLNRPDAFILGYFSLSQEFSASLVIEE</sequence>
<dbReference type="Proteomes" id="UP000030140">
    <property type="component" value="Unassembled WGS sequence"/>
</dbReference>
<protein>
    <recommendedName>
        <fullName evidence="3">DUF4249 domain-containing protein</fullName>
    </recommendedName>
</protein>
<keyword evidence="2" id="KW-1185">Reference proteome</keyword>
<dbReference type="Pfam" id="PF14054">
    <property type="entry name" value="DUF4249"/>
    <property type="match status" value="1"/>
</dbReference>
<reference evidence="1 2" key="1">
    <citation type="submission" date="2014-10" db="EMBL/GenBank/DDBJ databases">
        <title>Draft genome sequence of the proteorhodopsin-containing marine bacterium Dokdonia donghaensis.</title>
        <authorList>
            <person name="Gomez-Consarnau L."/>
            <person name="Gonzalez J.M."/>
            <person name="Riedel T."/>
            <person name="Jaenicke S."/>
            <person name="Wagner-Doebler I."/>
            <person name="Fuhrman J.A."/>
        </authorList>
    </citation>
    <scope>NUCLEOTIDE SEQUENCE [LARGE SCALE GENOMIC DNA]</scope>
    <source>
        <strain evidence="1 2">DSW-1</strain>
    </source>
</reference>
<dbReference type="InterPro" id="IPR025345">
    <property type="entry name" value="DUF4249"/>
</dbReference>
<name>A0A0A2GX26_9FLAO</name>